<keyword evidence="2" id="KW-1185">Reference proteome</keyword>
<evidence type="ECO:0000313" key="2">
    <source>
        <dbReference type="Proteomes" id="UP001234297"/>
    </source>
</evidence>
<proteinExistence type="predicted"/>
<dbReference type="EMBL" id="CM056813">
    <property type="protein sequence ID" value="KAJ8641515.1"/>
    <property type="molecule type" value="Genomic_DNA"/>
</dbReference>
<dbReference type="Proteomes" id="UP001234297">
    <property type="component" value="Chromosome 5"/>
</dbReference>
<gene>
    <name evidence="1" type="ORF">MRB53_018209</name>
</gene>
<reference evidence="1 2" key="1">
    <citation type="journal article" date="2022" name="Hortic Res">
        <title>A haplotype resolved chromosomal level avocado genome allows analysis of novel avocado genes.</title>
        <authorList>
            <person name="Nath O."/>
            <person name="Fletcher S.J."/>
            <person name="Hayward A."/>
            <person name="Shaw L.M."/>
            <person name="Masouleh A.K."/>
            <person name="Furtado A."/>
            <person name="Henry R.J."/>
            <person name="Mitter N."/>
        </authorList>
    </citation>
    <scope>NUCLEOTIDE SEQUENCE [LARGE SCALE GENOMIC DNA]</scope>
    <source>
        <strain evidence="2">cv. Hass</strain>
    </source>
</reference>
<organism evidence="1 2">
    <name type="scientific">Persea americana</name>
    <name type="common">Avocado</name>
    <dbReference type="NCBI Taxonomy" id="3435"/>
    <lineage>
        <taxon>Eukaryota</taxon>
        <taxon>Viridiplantae</taxon>
        <taxon>Streptophyta</taxon>
        <taxon>Embryophyta</taxon>
        <taxon>Tracheophyta</taxon>
        <taxon>Spermatophyta</taxon>
        <taxon>Magnoliopsida</taxon>
        <taxon>Magnoliidae</taxon>
        <taxon>Laurales</taxon>
        <taxon>Lauraceae</taxon>
        <taxon>Persea</taxon>
    </lineage>
</organism>
<comment type="caution">
    <text evidence="1">The sequence shown here is derived from an EMBL/GenBank/DDBJ whole genome shotgun (WGS) entry which is preliminary data.</text>
</comment>
<name>A0ACC2M7A1_PERAE</name>
<protein>
    <submittedName>
        <fullName evidence="1">Uncharacterized protein</fullName>
    </submittedName>
</protein>
<evidence type="ECO:0000313" key="1">
    <source>
        <dbReference type="EMBL" id="KAJ8641515.1"/>
    </source>
</evidence>
<sequence>MAAEEEKSRSNTNLFILFLSLAVFIRSAKASWEDHRYNAGDPVPFFVNKVGPLNNPSETYWYYDLPFCRPDQVIKKESSLGEVLNGDRLTNAKYKLNFREDKDSESICKKTLSKEEVTKFRDAIKKDYYYQMYYDDLPLWGFVGKAEESMETMNETEPRYYLFNHIQFNVIFNQNQVIEISAFSDPSYVVNVTDNAETEAEFMYSVRWSGTPMHFGNRMDKYLKSSLLPHHLELHWFSIINSVVIVVLLIGFLVTTFFRTIKNDMIKYSQKDRQEDKEEVGWKNVHGDVFRYPPYKSLLCGVLGTGIQLLILVLFIFVLAFMGAFYPHNRGAMFSSLFIVYALTSVVAGYTSSSLHTQWGGMIPIKNMLLTLFLFPGPLFVIFSVLNTIAIIHNATAALPFDPLQMNFKHLVPPKGFQQIFHHYLVTTFLSITLTYFQLAAEDYKWWWRSVLCGGSTSIFVYGYCCYFYAKSQMTGLLQFSFFFGNNASTLSSGENASSLSPSDSIVFSFLAFKLKGLPPSRKQIEKTKTEKTKSELMFGAAGMKGKKTEKGLSLDAKAKRRKERGAASDWEKREEEKNKHRQQVRAEQPEKSSRPGIVKCKKSVREGEGESKGEMVVASGTNAYAKEMTIRKRIANIFNKREDDFPSLKDYNDYLEEVEDMTFNLVEGIDVAAIEAKIANYQEENAEQIINAQARKAEELAAALKASKGNPVQAETTDGAAGQSLQAGGVHGQYAPAVAGAAFTQPRPTETQNLRAERGARAGGWTVELSKRRAFEEAFGSMWI</sequence>
<accession>A0ACC2M7A1</accession>